<dbReference type="InParanoid" id="A0A0C3E3G8"/>
<dbReference type="Pfam" id="PF18803">
    <property type="entry name" value="CxC2"/>
    <property type="match status" value="1"/>
</dbReference>
<keyword evidence="3" id="KW-1185">Reference proteome</keyword>
<feature type="non-terminal residue" evidence="2">
    <location>
        <position position="154"/>
    </location>
</feature>
<organism evidence="2 3">
    <name type="scientific">Scleroderma citrinum Foug A</name>
    <dbReference type="NCBI Taxonomy" id="1036808"/>
    <lineage>
        <taxon>Eukaryota</taxon>
        <taxon>Fungi</taxon>
        <taxon>Dikarya</taxon>
        <taxon>Basidiomycota</taxon>
        <taxon>Agaricomycotina</taxon>
        <taxon>Agaricomycetes</taxon>
        <taxon>Agaricomycetidae</taxon>
        <taxon>Boletales</taxon>
        <taxon>Sclerodermatineae</taxon>
        <taxon>Sclerodermataceae</taxon>
        <taxon>Scleroderma</taxon>
    </lineage>
</organism>
<evidence type="ECO:0000313" key="2">
    <source>
        <dbReference type="EMBL" id="KIM67365.1"/>
    </source>
</evidence>
<reference evidence="2 3" key="1">
    <citation type="submission" date="2014-04" db="EMBL/GenBank/DDBJ databases">
        <authorList>
            <consortium name="DOE Joint Genome Institute"/>
            <person name="Kuo A."/>
            <person name="Kohler A."/>
            <person name="Nagy L.G."/>
            <person name="Floudas D."/>
            <person name="Copeland A."/>
            <person name="Barry K.W."/>
            <person name="Cichocki N."/>
            <person name="Veneault-Fourrey C."/>
            <person name="LaButti K."/>
            <person name="Lindquist E.A."/>
            <person name="Lipzen A."/>
            <person name="Lundell T."/>
            <person name="Morin E."/>
            <person name="Murat C."/>
            <person name="Sun H."/>
            <person name="Tunlid A."/>
            <person name="Henrissat B."/>
            <person name="Grigoriev I.V."/>
            <person name="Hibbett D.S."/>
            <person name="Martin F."/>
            <person name="Nordberg H.P."/>
            <person name="Cantor M.N."/>
            <person name="Hua S.X."/>
        </authorList>
    </citation>
    <scope>NUCLEOTIDE SEQUENCE [LARGE SCALE GENOMIC DNA]</scope>
    <source>
        <strain evidence="2 3">Foug A</strain>
    </source>
</reference>
<dbReference type="HOGENOM" id="CLU_003703_1_2_1"/>
<dbReference type="EMBL" id="KN822013">
    <property type="protein sequence ID" value="KIM67365.1"/>
    <property type="molecule type" value="Genomic_DNA"/>
</dbReference>
<evidence type="ECO:0000313" key="3">
    <source>
        <dbReference type="Proteomes" id="UP000053989"/>
    </source>
</evidence>
<dbReference type="STRING" id="1036808.A0A0C3E3G8"/>
<accession>A0A0C3E3G8</accession>
<dbReference type="Proteomes" id="UP000053989">
    <property type="component" value="Unassembled WGS sequence"/>
</dbReference>
<sequence length="154" mass="17968">FHCEDCFGFESLCQSYCLAAHKHHPLHNIKKWNGKFFEHVMLKQLCLVVQVGHDDMLCYCPEHGHTNFLVIDINGIHPVSINFCGCEQWISHCQQLLRCAWYPSTVHNPRTACTRRVLDHFLQLTWSSKVSAYEYYHMLKCLMDNTGINIPKVC</sequence>
<dbReference type="AlphaFoldDB" id="A0A0C3E3G8"/>
<evidence type="ECO:0000259" key="1">
    <source>
        <dbReference type="Pfam" id="PF18803"/>
    </source>
</evidence>
<protein>
    <recommendedName>
        <fullName evidence="1">CxC2-like cysteine cluster KDZ transposase-associated domain-containing protein</fullName>
    </recommendedName>
</protein>
<name>A0A0C3E3G8_9AGAM</name>
<feature type="non-terminal residue" evidence="2">
    <location>
        <position position="1"/>
    </location>
</feature>
<dbReference type="InterPro" id="IPR041457">
    <property type="entry name" value="CxC2_KDZ-assoc"/>
</dbReference>
<dbReference type="OrthoDB" id="2682806at2759"/>
<gene>
    <name evidence="2" type="ORF">SCLCIDRAFT_58407</name>
</gene>
<proteinExistence type="predicted"/>
<feature type="domain" description="CxC2-like cysteine cluster KDZ transposase-associated" evidence="1">
    <location>
        <begin position="42"/>
        <end position="147"/>
    </location>
</feature>
<reference evidence="3" key="2">
    <citation type="submission" date="2015-01" db="EMBL/GenBank/DDBJ databases">
        <title>Evolutionary Origins and Diversification of the Mycorrhizal Mutualists.</title>
        <authorList>
            <consortium name="DOE Joint Genome Institute"/>
            <consortium name="Mycorrhizal Genomics Consortium"/>
            <person name="Kohler A."/>
            <person name="Kuo A."/>
            <person name="Nagy L.G."/>
            <person name="Floudas D."/>
            <person name="Copeland A."/>
            <person name="Barry K.W."/>
            <person name="Cichocki N."/>
            <person name="Veneault-Fourrey C."/>
            <person name="LaButti K."/>
            <person name="Lindquist E.A."/>
            <person name="Lipzen A."/>
            <person name="Lundell T."/>
            <person name="Morin E."/>
            <person name="Murat C."/>
            <person name="Riley R."/>
            <person name="Ohm R."/>
            <person name="Sun H."/>
            <person name="Tunlid A."/>
            <person name="Henrissat B."/>
            <person name="Grigoriev I.V."/>
            <person name="Hibbett D.S."/>
            <person name="Martin F."/>
        </authorList>
    </citation>
    <scope>NUCLEOTIDE SEQUENCE [LARGE SCALE GENOMIC DNA]</scope>
    <source>
        <strain evidence="3">Foug A</strain>
    </source>
</reference>